<dbReference type="Pfam" id="PF18602">
    <property type="entry name" value="Rap1a"/>
    <property type="match status" value="1"/>
</dbReference>
<gene>
    <name evidence="3" type="ORF">H8S47_12970</name>
</gene>
<feature type="region of interest" description="Disordered" evidence="1">
    <location>
        <begin position="14"/>
        <end position="34"/>
    </location>
</feature>
<sequence>MILLMLAGAAAAAAPDRPAGHPADSRTDRARDRPVVVSSLTTQQLLEYCRGKDSDPTANFCTGYILGEFDALSLSGDICPLPARASNIEVAAAVRKYLHARAKKTGTGAPSFVVRDALRDAYPCKRR</sequence>
<feature type="compositionally biased region" description="Basic and acidic residues" evidence="1">
    <location>
        <begin position="23"/>
        <end position="34"/>
    </location>
</feature>
<organism evidence="3 4">
    <name type="scientific">Sphingomonas albertensis</name>
    <dbReference type="NCBI Taxonomy" id="2762591"/>
    <lineage>
        <taxon>Bacteria</taxon>
        <taxon>Pseudomonadati</taxon>
        <taxon>Pseudomonadota</taxon>
        <taxon>Alphaproteobacteria</taxon>
        <taxon>Sphingomonadales</taxon>
        <taxon>Sphingomonadaceae</taxon>
        <taxon>Sphingomonas</taxon>
    </lineage>
</organism>
<dbReference type="Proteomes" id="UP000597613">
    <property type="component" value="Unassembled WGS sequence"/>
</dbReference>
<dbReference type="Gene3D" id="1.10.890.40">
    <property type="match status" value="1"/>
</dbReference>
<protein>
    <recommendedName>
        <fullName evidence="2">Rap1a immunity protein domain-containing protein</fullName>
    </recommendedName>
</protein>
<accession>A0ABR7AQ37</accession>
<feature type="domain" description="Rap1a immunity protein" evidence="2">
    <location>
        <begin position="41"/>
        <end position="124"/>
    </location>
</feature>
<name>A0ABR7AQ37_9SPHN</name>
<comment type="caution">
    <text evidence="3">The sequence shown here is derived from an EMBL/GenBank/DDBJ whole genome shotgun (WGS) entry which is preliminary data.</text>
</comment>
<evidence type="ECO:0000313" key="3">
    <source>
        <dbReference type="EMBL" id="MBC3942583.1"/>
    </source>
</evidence>
<evidence type="ECO:0000256" key="1">
    <source>
        <dbReference type="SAM" id="MobiDB-lite"/>
    </source>
</evidence>
<dbReference type="EMBL" id="JACONT010000028">
    <property type="protein sequence ID" value="MBC3942583.1"/>
    <property type="molecule type" value="Genomic_DNA"/>
</dbReference>
<reference evidence="3 4" key="1">
    <citation type="submission" date="2020-08" db="EMBL/GenBank/DDBJ databases">
        <title>Putative novel bacterial strains isolated from necrotic wheat leaf tissues caused by Xanthomonas translucens.</title>
        <authorList>
            <person name="Tambong J.T."/>
        </authorList>
    </citation>
    <scope>NUCLEOTIDE SEQUENCE [LARGE SCALE GENOMIC DNA]</scope>
    <source>
        <strain evidence="4">DOAB 1063</strain>
    </source>
</reference>
<dbReference type="InterPro" id="IPR041238">
    <property type="entry name" value="Rap1a"/>
</dbReference>
<keyword evidence="4" id="KW-1185">Reference proteome</keyword>
<evidence type="ECO:0000259" key="2">
    <source>
        <dbReference type="Pfam" id="PF18602"/>
    </source>
</evidence>
<evidence type="ECO:0000313" key="4">
    <source>
        <dbReference type="Proteomes" id="UP000597613"/>
    </source>
</evidence>
<dbReference type="RefSeq" id="WP_187504266.1">
    <property type="nucleotide sequence ID" value="NZ_CP162536.1"/>
</dbReference>
<proteinExistence type="predicted"/>